<protein>
    <recommendedName>
        <fullName evidence="9">Probable endonuclease 4</fullName>
        <ecNumber evidence="9">3.1.21.2</ecNumber>
    </recommendedName>
    <alternativeName>
        <fullName evidence="9">Endodeoxyribonuclease IV</fullName>
    </alternativeName>
    <alternativeName>
        <fullName evidence="9">Endonuclease IV</fullName>
    </alternativeName>
</protein>
<evidence type="ECO:0000256" key="5">
    <source>
        <dbReference type="ARBA" id="ARBA00022763"/>
    </source>
</evidence>
<dbReference type="OrthoDB" id="9805666at2"/>
<feature type="binding site" evidence="9">
    <location>
        <position position="225"/>
    </location>
    <ligand>
        <name>Zn(2+)</name>
        <dbReference type="ChEBI" id="CHEBI:29105"/>
        <label>2</label>
    </ligand>
</feature>
<feature type="domain" description="Xylose isomerase-like TIM barrel" evidence="10">
    <location>
        <begin position="28"/>
        <end position="275"/>
    </location>
</feature>
<keyword evidence="2 9" id="KW-0540">Nuclease</keyword>
<evidence type="ECO:0000256" key="8">
    <source>
        <dbReference type="ARBA" id="ARBA00023204"/>
    </source>
</evidence>
<proteinExistence type="inferred from homology"/>
<dbReference type="CDD" id="cd00019">
    <property type="entry name" value="AP2Ec"/>
    <property type="match status" value="1"/>
</dbReference>
<dbReference type="Pfam" id="PF01261">
    <property type="entry name" value="AP_endonuc_2"/>
    <property type="match status" value="1"/>
</dbReference>
<name>A0A194AK63_9BACT</name>
<dbReference type="PROSITE" id="PS00730">
    <property type="entry name" value="AP_NUCLEASE_F2_2"/>
    <property type="match status" value="1"/>
</dbReference>
<dbReference type="EC" id="3.1.21.2" evidence="9"/>
<dbReference type="PROSITE" id="PS51432">
    <property type="entry name" value="AP_NUCLEASE_F2_4"/>
    <property type="match status" value="1"/>
</dbReference>
<dbReference type="FunFam" id="3.20.20.150:FF:000001">
    <property type="entry name" value="Probable endonuclease 4"/>
    <property type="match status" value="1"/>
</dbReference>
<feature type="binding site" evidence="9">
    <location>
        <position position="77"/>
    </location>
    <ligand>
        <name>Zn(2+)</name>
        <dbReference type="ChEBI" id="CHEBI:29105"/>
        <label>1</label>
    </ligand>
</feature>
<gene>
    <name evidence="9" type="primary">nfo</name>
    <name evidence="11" type="ORF">DPF_2434</name>
</gene>
<dbReference type="EMBL" id="BDFE01000020">
    <property type="protein sequence ID" value="GAU09703.1"/>
    <property type="molecule type" value="Genomic_DNA"/>
</dbReference>
<keyword evidence="5 9" id="KW-0227">DNA damage</keyword>
<keyword evidence="4 9" id="KW-0255">Endonuclease</keyword>
<keyword evidence="8 9" id="KW-0234">DNA repair</keyword>
<evidence type="ECO:0000259" key="10">
    <source>
        <dbReference type="Pfam" id="PF01261"/>
    </source>
</evidence>
<dbReference type="InterPro" id="IPR013022">
    <property type="entry name" value="Xyl_isomerase-like_TIM-brl"/>
</dbReference>
<dbReference type="AlphaFoldDB" id="A0A194AK63"/>
<evidence type="ECO:0000256" key="4">
    <source>
        <dbReference type="ARBA" id="ARBA00022759"/>
    </source>
</evidence>
<feature type="binding site" evidence="9">
    <location>
        <position position="117"/>
    </location>
    <ligand>
        <name>Zn(2+)</name>
        <dbReference type="ChEBI" id="CHEBI:29105"/>
        <label>1</label>
    </ligand>
</feature>
<dbReference type="PANTHER" id="PTHR21445:SF0">
    <property type="entry name" value="APURINIC-APYRIMIDINIC ENDONUCLEASE"/>
    <property type="match status" value="1"/>
</dbReference>
<dbReference type="HAMAP" id="MF_00152">
    <property type="entry name" value="Nfo"/>
    <property type="match status" value="1"/>
</dbReference>
<evidence type="ECO:0000256" key="6">
    <source>
        <dbReference type="ARBA" id="ARBA00022801"/>
    </source>
</evidence>
<dbReference type="InterPro" id="IPR018246">
    <property type="entry name" value="AP_endonuc_F2_Zn_BS"/>
</dbReference>
<keyword evidence="12" id="KW-1185">Reference proteome</keyword>
<organism evidence="11 12">
    <name type="scientific">Desulfoplanes formicivorans</name>
    <dbReference type="NCBI Taxonomy" id="1592317"/>
    <lineage>
        <taxon>Bacteria</taxon>
        <taxon>Pseudomonadati</taxon>
        <taxon>Thermodesulfobacteriota</taxon>
        <taxon>Desulfovibrionia</taxon>
        <taxon>Desulfovibrionales</taxon>
        <taxon>Desulfoplanaceae</taxon>
        <taxon>Desulfoplanes</taxon>
    </lineage>
</organism>
<dbReference type="SMART" id="SM00518">
    <property type="entry name" value="AP2Ec"/>
    <property type="match status" value="1"/>
</dbReference>
<reference evidence="12" key="1">
    <citation type="submission" date="2016-06" db="EMBL/GenBank/DDBJ databases">
        <title>Draft genome sequence of Desulfoplanes formicivorans strain Pf12B.</title>
        <authorList>
            <person name="Watanabe M."/>
            <person name="Kojima H."/>
            <person name="Fukui M."/>
        </authorList>
    </citation>
    <scope>NUCLEOTIDE SEQUENCE [LARGE SCALE GENOMIC DNA]</scope>
    <source>
        <strain evidence="12">Pf12B</strain>
    </source>
</reference>
<evidence type="ECO:0000313" key="11">
    <source>
        <dbReference type="EMBL" id="GAU09703.1"/>
    </source>
</evidence>
<comment type="caution">
    <text evidence="11">The sequence shown here is derived from an EMBL/GenBank/DDBJ whole genome shotgun (WGS) entry which is preliminary data.</text>
</comment>
<dbReference type="Proteomes" id="UP000095200">
    <property type="component" value="Unassembled WGS sequence"/>
</dbReference>
<dbReference type="InterPro" id="IPR001719">
    <property type="entry name" value="AP_endonuc_2"/>
</dbReference>
<evidence type="ECO:0000256" key="1">
    <source>
        <dbReference type="ARBA" id="ARBA00005340"/>
    </source>
</evidence>
<dbReference type="PROSITE" id="PS00729">
    <property type="entry name" value="AP_NUCLEASE_F2_1"/>
    <property type="match status" value="1"/>
</dbReference>
<keyword evidence="7 9" id="KW-0862">Zinc</keyword>
<feature type="binding site" evidence="9">
    <location>
        <position position="188"/>
    </location>
    <ligand>
        <name>Zn(2+)</name>
        <dbReference type="ChEBI" id="CHEBI:29105"/>
        <label>2</label>
    </ligand>
</feature>
<comment type="function">
    <text evidence="9">Endonuclease IV plays a role in DNA repair. It cleaves phosphodiester bonds at apurinic or apyrimidinic (AP) sites, generating a 3'-hydroxyl group and a 5'-terminal sugar phosphate.</text>
</comment>
<evidence type="ECO:0000256" key="3">
    <source>
        <dbReference type="ARBA" id="ARBA00022723"/>
    </source>
</evidence>
<feature type="binding site" evidence="9">
    <location>
        <position position="240"/>
    </location>
    <ligand>
        <name>Zn(2+)</name>
        <dbReference type="ChEBI" id="CHEBI:29105"/>
        <label>3</label>
    </ligand>
</feature>
<accession>A0A194AK63</accession>
<evidence type="ECO:0000256" key="9">
    <source>
        <dbReference type="HAMAP-Rule" id="MF_00152"/>
    </source>
</evidence>
<dbReference type="InterPro" id="IPR036237">
    <property type="entry name" value="Xyl_isomerase-like_sf"/>
</dbReference>
<dbReference type="GO" id="GO:0008833">
    <property type="term" value="F:deoxyribonuclease IV (phage-T4-induced) activity"/>
    <property type="evidence" value="ECO:0007669"/>
    <property type="project" value="UniProtKB-UniRule"/>
</dbReference>
<keyword evidence="6 9" id="KW-0378">Hydrolase</keyword>
<dbReference type="STRING" id="1592317.DPF_2434"/>
<dbReference type="SUPFAM" id="SSF51658">
    <property type="entry name" value="Xylose isomerase-like"/>
    <property type="match status" value="1"/>
</dbReference>
<comment type="similarity">
    <text evidence="1 9">Belongs to the AP endonuclease 2 family.</text>
</comment>
<dbReference type="RefSeq" id="WP_069859953.1">
    <property type="nucleotide sequence ID" value="NZ_BDFE01000020.1"/>
</dbReference>
<keyword evidence="3 9" id="KW-0479">Metal-binding</keyword>
<evidence type="ECO:0000256" key="2">
    <source>
        <dbReference type="ARBA" id="ARBA00022722"/>
    </source>
</evidence>
<evidence type="ECO:0000313" key="12">
    <source>
        <dbReference type="Proteomes" id="UP000095200"/>
    </source>
</evidence>
<comment type="cofactor">
    <cofactor evidence="9">
        <name>Zn(2+)</name>
        <dbReference type="ChEBI" id="CHEBI:29105"/>
    </cofactor>
    <text evidence="9">Binds 3 Zn(2+) ions.</text>
</comment>
<dbReference type="GO" id="GO:0008270">
    <property type="term" value="F:zinc ion binding"/>
    <property type="evidence" value="ECO:0007669"/>
    <property type="project" value="UniProtKB-UniRule"/>
</dbReference>
<feature type="binding site" evidence="9">
    <location>
        <position position="154"/>
    </location>
    <ligand>
        <name>Zn(2+)</name>
        <dbReference type="ChEBI" id="CHEBI:29105"/>
        <label>1</label>
    </ligand>
</feature>
<feature type="binding site" evidence="9">
    <location>
        <position position="270"/>
    </location>
    <ligand>
        <name>Zn(2+)</name>
        <dbReference type="ChEBI" id="CHEBI:29105"/>
        <label>2</label>
    </ligand>
</feature>
<comment type="catalytic activity">
    <reaction evidence="9">
        <text>Endonucleolytic cleavage to 5'-phosphooligonucleotide end-products.</text>
        <dbReference type="EC" id="3.1.21.2"/>
    </reaction>
</comment>
<dbReference type="Gene3D" id="3.20.20.150">
    <property type="entry name" value="Divalent-metal-dependent TIM barrel enzymes"/>
    <property type="match status" value="1"/>
</dbReference>
<dbReference type="GO" id="GO:0008081">
    <property type="term" value="F:phosphoric diester hydrolase activity"/>
    <property type="evidence" value="ECO:0007669"/>
    <property type="project" value="TreeGrafter"/>
</dbReference>
<dbReference type="PANTHER" id="PTHR21445">
    <property type="entry name" value="ENDONUCLEASE IV ENDODEOXYRIBONUCLEASE IV"/>
    <property type="match status" value="1"/>
</dbReference>
<dbReference type="GO" id="GO:0003906">
    <property type="term" value="F:DNA-(apurinic or apyrimidinic site) endonuclease activity"/>
    <property type="evidence" value="ECO:0007669"/>
    <property type="project" value="TreeGrafter"/>
</dbReference>
<dbReference type="GO" id="GO:0003677">
    <property type="term" value="F:DNA binding"/>
    <property type="evidence" value="ECO:0007669"/>
    <property type="project" value="InterPro"/>
</dbReference>
<dbReference type="PROSITE" id="PS00731">
    <property type="entry name" value="AP_NUCLEASE_F2_3"/>
    <property type="match status" value="1"/>
</dbReference>
<evidence type="ECO:0000256" key="7">
    <source>
        <dbReference type="ARBA" id="ARBA00022833"/>
    </source>
</evidence>
<sequence>MLTPVPSVFTDRFVGAHMSISGGLERAFERIRHIGGTALQIFSRNQRQWKIPPLDAGTLSAFSRQWKIWGPYPVFVHDSYLINLAGTDAVKVGRSVDGFAVELSRAEALGVSGLITHPGSHLGAGVRKGLANYVRNLDRAFEQSQTRQVTVLVETTAGQGTNLGSRFEELTAILEGSAYTNRLGVCFDTCHVFAAGYDLTTPAGHEATFEKLDKLIGLDRIGCFHMNDSAFPCGSKRDRHAHVGQGHIGLQGFSLLMRDARFLKVPMILETPKDKAGGMDRVNLALLKEWAEG</sequence>
<dbReference type="NCBIfam" id="TIGR00587">
    <property type="entry name" value="nfo"/>
    <property type="match status" value="1"/>
</dbReference>
<feature type="binding site" evidence="9">
    <location>
        <position position="154"/>
    </location>
    <ligand>
        <name>Zn(2+)</name>
        <dbReference type="ChEBI" id="CHEBI:29105"/>
        <label>2</label>
    </ligand>
</feature>
<feature type="binding site" evidence="9">
    <location>
        <position position="238"/>
    </location>
    <ligand>
        <name>Zn(2+)</name>
        <dbReference type="ChEBI" id="CHEBI:29105"/>
        <label>3</label>
    </ligand>
</feature>
<dbReference type="GO" id="GO:0006284">
    <property type="term" value="P:base-excision repair"/>
    <property type="evidence" value="ECO:0007669"/>
    <property type="project" value="TreeGrafter"/>
</dbReference>
<feature type="binding site" evidence="9">
    <location>
        <position position="191"/>
    </location>
    <ligand>
        <name>Zn(2+)</name>
        <dbReference type="ChEBI" id="CHEBI:29105"/>
        <label>3</label>
    </ligand>
</feature>